<dbReference type="OrthoDB" id="3217301at2"/>
<evidence type="ECO:0000313" key="3">
    <source>
        <dbReference type="EMBL" id="SHK56408.1"/>
    </source>
</evidence>
<organism evidence="3 4">
    <name type="scientific">Desulfatibacillum alkenivorans DSM 16219</name>
    <dbReference type="NCBI Taxonomy" id="1121393"/>
    <lineage>
        <taxon>Bacteria</taxon>
        <taxon>Pseudomonadati</taxon>
        <taxon>Thermodesulfobacteriota</taxon>
        <taxon>Desulfobacteria</taxon>
        <taxon>Desulfobacterales</taxon>
        <taxon>Desulfatibacillaceae</taxon>
        <taxon>Desulfatibacillum</taxon>
    </lineage>
</organism>
<keyword evidence="4" id="KW-1185">Reference proteome</keyword>
<reference evidence="4" key="1">
    <citation type="submission" date="2016-11" db="EMBL/GenBank/DDBJ databases">
        <authorList>
            <person name="Varghese N."/>
            <person name="Submissions S."/>
        </authorList>
    </citation>
    <scope>NUCLEOTIDE SEQUENCE [LARGE SCALE GENOMIC DNA]</scope>
    <source>
        <strain evidence="4">DSM 16219</strain>
    </source>
</reference>
<dbReference type="Pfam" id="PF00582">
    <property type="entry name" value="Usp"/>
    <property type="match status" value="1"/>
</dbReference>
<comment type="similarity">
    <text evidence="1">Belongs to the universal stress protein A family.</text>
</comment>
<gene>
    <name evidence="3" type="ORF">SAMN02745216_03681</name>
</gene>
<dbReference type="InterPro" id="IPR014729">
    <property type="entry name" value="Rossmann-like_a/b/a_fold"/>
</dbReference>
<accession>A0A1M6TI01</accession>
<dbReference type="RefSeq" id="WP_073477720.1">
    <property type="nucleotide sequence ID" value="NZ_FQZU01000027.1"/>
</dbReference>
<dbReference type="PANTHER" id="PTHR46268">
    <property type="entry name" value="STRESS RESPONSE PROTEIN NHAX"/>
    <property type="match status" value="1"/>
</dbReference>
<name>A0A1M6TI01_9BACT</name>
<feature type="domain" description="UspA" evidence="2">
    <location>
        <begin position="5"/>
        <end position="169"/>
    </location>
</feature>
<dbReference type="AlphaFoldDB" id="A0A1M6TI01"/>
<dbReference type="InterPro" id="IPR006016">
    <property type="entry name" value="UspA"/>
</dbReference>
<dbReference type="Proteomes" id="UP000183994">
    <property type="component" value="Unassembled WGS sequence"/>
</dbReference>
<dbReference type="CDD" id="cd00293">
    <property type="entry name" value="USP-like"/>
    <property type="match status" value="1"/>
</dbReference>
<protein>
    <submittedName>
        <fullName evidence="3">Nucleotide-binding universal stress protein, UspA family</fullName>
    </submittedName>
</protein>
<dbReference type="STRING" id="1121393.SAMN02745216_03681"/>
<dbReference type="SUPFAM" id="SSF52402">
    <property type="entry name" value="Adenine nucleotide alpha hydrolases-like"/>
    <property type="match status" value="1"/>
</dbReference>
<sequence length="172" mass="19089">MHEINKILFVTDLTANAAHAYQYALTMAERFGAAIVVMHVMEGTASLNEEALGKWIGKRRLDAMKDKAKEEARDALIGKKREHEIMQEALENFCTEVGQACPDDSKVTSDAIVITEGRVVDGIIDTCKKQDCDMIVMAHPVRRVIDEPLFGATTRGVLRKSIKPVLLVPPEQ</sequence>
<proteinExistence type="inferred from homology"/>
<dbReference type="Gene3D" id="3.40.50.620">
    <property type="entry name" value="HUPs"/>
    <property type="match status" value="1"/>
</dbReference>
<evidence type="ECO:0000259" key="2">
    <source>
        <dbReference type="Pfam" id="PF00582"/>
    </source>
</evidence>
<dbReference type="EMBL" id="FQZU01000027">
    <property type="protein sequence ID" value="SHK56408.1"/>
    <property type="molecule type" value="Genomic_DNA"/>
</dbReference>
<dbReference type="PANTHER" id="PTHR46268:SF6">
    <property type="entry name" value="UNIVERSAL STRESS PROTEIN UP12"/>
    <property type="match status" value="1"/>
</dbReference>
<evidence type="ECO:0000313" key="4">
    <source>
        <dbReference type="Proteomes" id="UP000183994"/>
    </source>
</evidence>
<evidence type="ECO:0000256" key="1">
    <source>
        <dbReference type="ARBA" id="ARBA00008791"/>
    </source>
</evidence>